<reference evidence="6" key="1">
    <citation type="submission" date="2018-06" db="EMBL/GenBank/DDBJ databases">
        <authorList>
            <person name="Zhirakovskaya E."/>
        </authorList>
    </citation>
    <scope>NUCLEOTIDE SEQUENCE</scope>
</reference>
<evidence type="ECO:0000256" key="3">
    <source>
        <dbReference type="ARBA" id="ARBA00022741"/>
    </source>
</evidence>
<dbReference type="InterPro" id="IPR059117">
    <property type="entry name" value="APS_kinase_dom"/>
</dbReference>
<evidence type="ECO:0000259" key="5">
    <source>
        <dbReference type="Pfam" id="PF01583"/>
    </source>
</evidence>
<keyword evidence="6" id="KW-0418">Kinase</keyword>
<evidence type="ECO:0000256" key="2">
    <source>
        <dbReference type="ARBA" id="ARBA00022679"/>
    </source>
</evidence>
<organism evidence="6">
    <name type="scientific">hydrothermal vent metagenome</name>
    <dbReference type="NCBI Taxonomy" id="652676"/>
    <lineage>
        <taxon>unclassified sequences</taxon>
        <taxon>metagenomes</taxon>
        <taxon>ecological metagenomes</taxon>
    </lineage>
</organism>
<evidence type="ECO:0000256" key="1">
    <source>
        <dbReference type="ARBA" id="ARBA00004678"/>
    </source>
</evidence>
<protein>
    <submittedName>
        <fullName evidence="6">Adenylylsulfate kinase</fullName>
        <ecNumber evidence="6">2.7.1.25</ecNumber>
    </submittedName>
</protein>
<dbReference type="EC" id="2.7.1.25" evidence="6"/>
<evidence type="ECO:0000256" key="4">
    <source>
        <dbReference type="ARBA" id="ARBA00022840"/>
    </source>
</evidence>
<gene>
    <name evidence="6" type="ORF">MNBD_IGNAVI01-1188</name>
</gene>
<feature type="domain" description="APS kinase" evidence="5">
    <location>
        <begin position="22"/>
        <end position="71"/>
    </location>
</feature>
<proteinExistence type="predicted"/>
<keyword evidence="3" id="KW-0547">Nucleotide-binding</keyword>
<accession>A0A3B1CCY4</accession>
<keyword evidence="2 6" id="KW-0808">Transferase</keyword>
<dbReference type="PANTHER" id="PTHR11055">
    <property type="entry name" value="BIFUNCTIONAL 3'-PHOSPHOADENOSINE 5'-PHOSPHOSULFATE SYNTHASE"/>
    <property type="match status" value="1"/>
</dbReference>
<dbReference type="GO" id="GO:0005524">
    <property type="term" value="F:ATP binding"/>
    <property type="evidence" value="ECO:0007669"/>
    <property type="project" value="UniProtKB-KW"/>
</dbReference>
<dbReference type="InterPro" id="IPR027417">
    <property type="entry name" value="P-loop_NTPase"/>
</dbReference>
<keyword evidence="4" id="KW-0067">ATP-binding</keyword>
<dbReference type="SUPFAM" id="SSF52540">
    <property type="entry name" value="P-loop containing nucleoside triphosphate hydrolases"/>
    <property type="match status" value="1"/>
</dbReference>
<evidence type="ECO:0000313" key="6">
    <source>
        <dbReference type="EMBL" id="VAX24521.1"/>
    </source>
</evidence>
<dbReference type="GO" id="GO:0004020">
    <property type="term" value="F:adenylylsulfate kinase activity"/>
    <property type="evidence" value="ECO:0007669"/>
    <property type="project" value="UniProtKB-EC"/>
</dbReference>
<dbReference type="PANTHER" id="PTHR11055:SF1">
    <property type="entry name" value="PAPS SYNTHETASE, ISOFORM D"/>
    <property type="match status" value="1"/>
</dbReference>
<dbReference type="Pfam" id="PF01583">
    <property type="entry name" value="APS_kinase"/>
    <property type="match status" value="1"/>
</dbReference>
<sequence>MNITWHNTKVSKSDREKLNGHKSACVWFTGLSGSGKSTLANELEIKLNQLGIHTYLLDGDNIRQGLNNGLDW</sequence>
<dbReference type="Gene3D" id="3.40.50.300">
    <property type="entry name" value="P-loop containing nucleotide triphosphate hydrolases"/>
    <property type="match status" value="1"/>
</dbReference>
<name>A0A3B1CCY4_9ZZZZ</name>
<dbReference type="EMBL" id="UOGD01000275">
    <property type="protein sequence ID" value="VAX24521.1"/>
    <property type="molecule type" value="Genomic_DNA"/>
</dbReference>
<comment type="pathway">
    <text evidence="1">Sulfur metabolism.</text>
</comment>
<dbReference type="AlphaFoldDB" id="A0A3B1CCY4"/>